<evidence type="ECO:0000313" key="6">
    <source>
        <dbReference type="Proteomes" id="UP001596460"/>
    </source>
</evidence>
<protein>
    <submittedName>
        <fullName evidence="5">Sulfatase</fullName>
    </submittedName>
</protein>
<keyword evidence="6" id="KW-1185">Reference proteome</keyword>
<dbReference type="SUPFAM" id="SSF53649">
    <property type="entry name" value="Alkaline phosphatase-like"/>
    <property type="match status" value="1"/>
</dbReference>
<keyword evidence="1" id="KW-0479">Metal-binding</keyword>
<dbReference type="Pfam" id="PF00884">
    <property type="entry name" value="Sulfatase"/>
    <property type="match status" value="1"/>
</dbReference>
<dbReference type="InterPro" id="IPR017850">
    <property type="entry name" value="Alkaline_phosphatase_core_sf"/>
</dbReference>
<dbReference type="Gene3D" id="3.40.720.10">
    <property type="entry name" value="Alkaline Phosphatase, subunit A"/>
    <property type="match status" value="1"/>
</dbReference>
<proteinExistence type="predicted"/>
<dbReference type="CDD" id="cd16148">
    <property type="entry name" value="sulfatase_like"/>
    <property type="match status" value="1"/>
</dbReference>
<dbReference type="GO" id="GO:0046872">
    <property type="term" value="F:metal ion binding"/>
    <property type="evidence" value="ECO:0007669"/>
    <property type="project" value="UniProtKB-KW"/>
</dbReference>
<dbReference type="Proteomes" id="UP001596460">
    <property type="component" value="Unassembled WGS sequence"/>
</dbReference>
<dbReference type="AlphaFoldDB" id="A0ABD5XE20"/>
<accession>A0ABD5XE20</accession>
<feature type="domain" description="Sulfatase N-terminal" evidence="4">
    <location>
        <begin position="7"/>
        <end position="361"/>
    </location>
</feature>
<reference evidence="5 6" key="1">
    <citation type="journal article" date="2019" name="Int. J. Syst. Evol. Microbiol.">
        <title>The Global Catalogue of Microorganisms (GCM) 10K type strain sequencing project: providing services to taxonomists for standard genome sequencing and annotation.</title>
        <authorList>
            <consortium name="The Broad Institute Genomics Platform"/>
            <consortium name="The Broad Institute Genome Sequencing Center for Infectious Disease"/>
            <person name="Wu L."/>
            <person name="Ma J."/>
        </authorList>
    </citation>
    <scope>NUCLEOTIDE SEQUENCE [LARGE SCALE GENOMIC DNA]</scope>
    <source>
        <strain evidence="5 6">DSM 26526</strain>
    </source>
</reference>
<organism evidence="5 6">
    <name type="scientific">Haloferax chudinovii</name>
    <dbReference type="NCBI Taxonomy" id="1109010"/>
    <lineage>
        <taxon>Archaea</taxon>
        <taxon>Methanobacteriati</taxon>
        <taxon>Methanobacteriota</taxon>
        <taxon>Stenosarchaea group</taxon>
        <taxon>Halobacteria</taxon>
        <taxon>Halobacteriales</taxon>
        <taxon>Haloferacaceae</taxon>
        <taxon>Haloferax</taxon>
    </lineage>
</organism>
<gene>
    <name evidence="5" type="ORF">ACFQI8_08600</name>
</gene>
<dbReference type="PANTHER" id="PTHR45953:SF1">
    <property type="entry name" value="IDURONATE 2-SULFATASE"/>
    <property type="match status" value="1"/>
</dbReference>
<evidence type="ECO:0000256" key="3">
    <source>
        <dbReference type="PIRSR" id="PIRSR600917-52"/>
    </source>
</evidence>
<dbReference type="GO" id="GO:0016787">
    <property type="term" value="F:hydrolase activity"/>
    <property type="evidence" value="ECO:0007669"/>
    <property type="project" value="UniProtKB-KW"/>
</dbReference>
<name>A0ABD5XE20_9EURY</name>
<sequence length="485" mass="55725">MECHLDNVLLIIFDTLRADYLSCINSDAEKETPNLDSFAEDSVLFKQAFATAPESASSHATMFTGLYPSNHGVACDTPQPPLRDDVPTVAEWLGKHGFDTYAIPGPAKAGSDYGYDRGFDEFVEFYDELELLFTFDGLKECILDPRIGRHTLRAITNGPDNYGRLKFEYALDAMSDELDQPFFLMMNLTGCHSPYRAPRPFMEEATSKLSRSKYQFIEKIRQELGQGVGRFDDSDVDLEKIWNFSDSIDRYLADSNWLNKNEIEIWKRWYTAELAYLDEQFGWFIEEFKKLDVADDTAIIFTADHGELLGEHGLVYHNNFLFDELLHVPLIVSGKGIRSEVRNDLCSLVDLFPTICDLTDVESPSLLDGESIFDSDERSYVFGEIGERDISLNYNKEYMSPERKEYFDAGKKCIRDHKTKYIYYSNGERELYDLSEGETLIDEENPAEYHKELLSTLGEEFQRPSEESVELKESTISHLQNLGYR</sequence>
<comment type="caution">
    <text evidence="5">The sequence shown here is derived from an EMBL/GenBank/DDBJ whole genome shotgun (WGS) entry which is preliminary data.</text>
</comment>
<evidence type="ECO:0000256" key="1">
    <source>
        <dbReference type="ARBA" id="ARBA00022723"/>
    </source>
</evidence>
<dbReference type="EMBL" id="JBHTAB010000003">
    <property type="protein sequence ID" value="MFC7129455.1"/>
    <property type="molecule type" value="Genomic_DNA"/>
</dbReference>
<comment type="PTM">
    <text evidence="3">The conversion to 3-oxoalanine (also known as C-formylglycine, FGly), of a serine or cysteine residue in prokaryotes and of a cysteine residue in eukaryotes, is critical for catalytic activity.</text>
</comment>
<evidence type="ECO:0000313" key="5">
    <source>
        <dbReference type="EMBL" id="MFC7129455.1"/>
    </source>
</evidence>
<evidence type="ECO:0000259" key="4">
    <source>
        <dbReference type="Pfam" id="PF00884"/>
    </source>
</evidence>
<keyword evidence="2" id="KW-0378">Hydrolase</keyword>
<feature type="modified residue" description="3-oxoalanine (Ser)" evidence="3">
    <location>
        <position position="55"/>
    </location>
</feature>
<dbReference type="InterPro" id="IPR000917">
    <property type="entry name" value="Sulfatase_N"/>
</dbReference>
<dbReference type="PANTHER" id="PTHR45953">
    <property type="entry name" value="IDURONATE 2-SULFATASE"/>
    <property type="match status" value="1"/>
</dbReference>
<dbReference type="RefSeq" id="WP_390243953.1">
    <property type="nucleotide sequence ID" value="NZ_JBHTAB010000003.1"/>
</dbReference>
<evidence type="ECO:0000256" key="2">
    <source>
        <dbReference type="ARBA" id="ARBA00022801"/>
    </source>
</evidence>